<sequence length="63" mass="6856">MSQQSGRFKAGGKNDQVVRADEGFFGPGSIAWKVWTFPTSALQGFFRAVTIEHLDPDLVAAVD</sequence>
<dbReference type="Proteomes" id="UP000824190">
    <property type="component" value="Unassembled WGS sequence"/>
</dbReference>
<dbReference type="AlphaFoldDB" id="A0A9D1RMB6"/>
<reference evidence="1" key="1">
    <citation type="journal article" date="2021" name="PeerJ">
        <title>Extensive microbial diversity within the chicken gut microbiome revealed by metagenomics and culture.</title>
        <authorList>
            <person name="Gilroy R."/>
            <person name="Ravi A."/>
            <person name="Getino M."/>
            <person name="Pursley I."/>
            <person name="Horton D.L."/>
            <person name="Alikhan N.F."/>
            <person name="Baker D."/>
            <person name="Gharbi K."/>
            <person name="Hall N."/>
            <person name="Watson M."/>
            <person name="Adriaenssens E.M."/>
            <person name="Foster-Nyarko E."/>
            <person name="Jarju S."/>
            <person name="Secka A."/>
            <person name="Antonio M."/>
            <person name="Oren A."/>
            <person name="Chaudhuri R.R."/>
            <person name="La Ragione R."/>
            <person name="Hildebrand F."/>
            <person name="Pallen M.J."/>
        </authorList>
    </citation>
    <scope>NUCLEOTIDE SEQUENCE</scope>
    <source>
        <strain evidence="1">CHK32-1732</strain>
    </source>
</reference>
<comment type="caution">
    <text evidence="1">The sequence shown here is derived from an EMBL/GenBank/DDBJ whole genome shotgun (WGS) entry which is preliminary data.</text>
</comment>
<dbReference type="EMBL" id="DXGC01000005">
    <property type="protein sequence ID" value="HIW90137.1"/>
    <property type="molecule type" value="Genomic_DNA"/>
</dbReference>
<proteinExistence type="predicted"/>
<organism evidence="1 2">
    <name type="scientific">Candidatus Corynebacterium avicola</name>
    <dbReference type="NCBI Taxonomy" id="2838527"/>
    <lineage>
        <taxon>Bacteria</taxon>
        <taxon>Bacillati</taxon>
        <taxon>Actinomycetota</taxon>
        <taxon>Actinomycetes</taxon>
        <taxon>Mycobacteriales</taxon>
        <taxon>Corynebacteriaceae</taxon>
        <taxon>Corynebacterium</taxon>
    </lineage>
</organism>
<feature type="non-terminal residue" evidence="1">
    <location>
        <position position="63"/>
    </location>
</feature>
<reference evidence="1" key="2">
    <citation type="submission" date="2021-04" db="EMBL/GenBank/DDBJ databases">
        <authorList>
            <person name="Gilroy R."/>
        </authorList>
    </citation>
    <scope>NUCLEOTIDE SEQUENCE</scope>
    <source>
        <strain evidence="1">CHK32-1732</strain>
    </source>
</reference>
<evidence type="ECO:0000313" key="2">
    <source>
        <dbReference type="Proteomes" id="UP000824190"/>
    </source>
</evidence>
<accession>A0A9D1RMB6</accession>
<protein>
    <submittedName>
        <fullName evidence="1">DUF2236 domain-containing protein</fullName>
    </submittedName>
</protein>
<evidence type="ECO:0000313" key="1">
    <source>
        <dbReference type="EMBL" id="HIW90137.1"/>
    </source>
</evidence>
<name>A0A9D1RMB6_9CORY</name>
<gene>
    <name evidence="1" type="ORF">H9870_00480</name>
</gene>